<evidence type="ECO:0000313" key="2">
    <source>
        <dbReference type="EMBL" id="KAF0718819.1"/>
    </source>
</evidence>
<reference evidence="3 4" key="1">
    <citation type="submission" date="2019-03" db="EMBL/GenBank/DDBJ databases">
        <authorList>
            <person name="Gaulin E."/>
            <person name="Dumas B."/>
        </authorList>
    </citation>
    <scope>NUCLEOTIDE SEQUENCE [LARGE SCALE GENOMIC DNA]</scope>
    <source>
        <strain evidence="3">CBS 568.67</strain>
    </source>
</reference>
<feature type="region of interest" description="Disordered" evidence="1">
    <location>
        <begin position="271"/>
        <end position="290"/>
    </location>
</feature>
<evidence type="ECO:0000313" key="4">
    <source>
        <dbReference type="Proteomes" id="UP000332933"/>
    </source>
</evidence>
<protein>
    <submittedName>
        <fullName evidence="3">Aste57867_1459 protein</fullName>
    </submittedName>
</protein>
<dbReference type="EMBL" id="VJMH01000117">
    <property type="protein sequence ID" value="KAF0718819.1"/>
    <property type="molecule type" value="Genomic_DNA"/>
</dbReference>
<keyword evidence="4" id="KW-1185">Reference proteome</keyword>
<feature type="compositionally biased region" description="Polar residues" evidence="1">
    <location>
        <begin position="179"/>
        <end position="192"/>
    </location>
</feature>
<gene>
    <name evidence="3" type="primary">Aste57867_1459</name>
    <name evidence="2" type="ORF">As57867_001458</name>
    <name evidence="3" type="ORF">ASTE57867_1459</name>
</gene>
<feature type="compositionally biased region" description="Polar residues" evidence="1">
    <location>
        <begin position="49"/>
        <end position="59"/>
    </location>
</feature>
<evidence type="ECO:0000313" key="3">
    <source>
        <dbReference type="EMBL" id="VFT78676.1"/>
    </source>
</evidence>
<feature type="compositionally biased region" description="Basic and acidic residues" evidence="1">
    <location>
        <begin position="60"/>
        <end position="76"/>
    </location>
</feature>
<organism evidence="3 4">
    <name type="scientific">Aphanomyces stellatus</name>
    <dbReference type="NCBI Taxonomy" id="120398"/>
    <lineage>
        <taxon>Eukaryota</taxon>
        <taxon>Sar</taxon>
        <taxon>Stramenopiles</taxon>
        <taxon>Oomycota</taxon>
        <taxon>Saprolegniomycetes</taxon>
        <taxon>Saprolegniales</taxon>
        <taxon>Verrucalvaceae</taxon>
        <taxon>Aphanomyces</taxon>
    </lineage>
</organism>
<accession>A0A485K6B5</accession>
<dbReference type="Proteomes" id="UP000332933">
    <property type="component" value="Unassembled WGS sequence"/>
</dbReference>
<feature type="region of interest" description="Disordered" evidence="1">
    <location>
        <begin position="49"/>
        <end position="76"/>
    </location>
</feature>
<dbReference type="AlphaFoldDB" id="A0A485K6B5"/>
<dbReference type="OrthoDB" id="10331224at2759"/>
<dbReference type="EMBL" id="CAADRA010000117">
    <property type="protein sequence ID" value="VFT78676.1"/>
    <property type="molecule type" value="Genomic_DNA"/>
</dbReference>
<name>A0A485K6B5_9STRA</name>
<feature type="region of interest" description="Disordered" evidence="1">
    <location>
        <begin position="1"/>
        <end position="21"/>
    </location>
</feature>
<proteinExistence type="predicted"/>
<sequence length="388" mass="43485">MRRRDPAGVPSVRGKKRETCRRKYPNADLNFISYENPPLLFAWYSPCDTETSATRSVSRTNDERRSKETQEDEAKKHVTKVRMTAATQTEKAVNAACASTKSVQQTTNSAVRDQATQASGIFEEGTNQRTHMIETTPKPRFESRTETDEDTLLHKDKGTFMSAISNRSKLPVKQDISDNEPTNNEPIRSLTTPLLKPQPKISSKGMHRNKDNDETSVVYPTANATSKHDKHSSHAGGQTQKEMKAYWKWLHWYSSWQLYYTEKATGVEPRTHGKATSVPELQQGPSKPPKEAASWWVDVASASFIESDCGPQRTKHPAMLPRGAVSLPIQLERTTRMRRASCASSDHQVEAAIAPLQRASLPTKTIKGIDKYTDFKPDEELTLAELAG</sequence>
<reference evidence="2" key="2">
    <citation type="submission" date="2019-06" db="EMBL/GenBank/DDBJ databases">
        <title>Genomics analysis of Aphanomyces spp. identifies a new class of oomycete effector associated with host adaptation.</title>
        <authorList>
            <person name="Gaulin E."/>
        </authorList>
    </citation>
    <scope>NUCLEOTIDE SEQUENCE</scope>
    <source>
        <strain evidence="2">CBS 578.67</strain>
    </source>
</reference>
<feature type="region of interest" description="Disordered" evidence="1">
    <location>
        <begin position="160"/>
        <end position="213"/>
    </location>
</feature>
<evidence type="ECO:0000256" key="1">
    <source>
        <dbReference type="SAM" id="MobiDB-lite"/>
    </source>
</evidence>